<evidence type="ECO:0000259" key="9">
    <source>
        <dbReference type="PROSITE" id="PS50097"/>
    </source>
</evidence>
<keyword evidence="10" id="KW-0255">Endonuclease</keyword>
<evidence type="ECO:0000256" key="3">
    <source>
        <dbReference type="ARBA" id="ARBA00022763"/>
    </source>
</evidence>
<keyword evidence="6" id="KW-0539">Nucleus</keyword>
<evidence type="ECO:0000313" key="11">
    <source>
        <dbReference type="Proteomes" id="UP000325440"/>
    </source>
</evidence>
<reference evidence="10 11" key="1">
    <citation type="submission" date="2019-08" db="EMBL/GenBank/DDBJ databases">
        <authorList>
            <person name="Alioto T."/>
            <person name="Alioto T."/>
            <person name="Gomez Garrido J."/>
        </authorList>
    </citation>
    <scope>NUCLEOTIDE SEQUENCE [LARGE SCALE GENOMIC DNA]</scope>
</reference>
<protein>
    <recommendedName>
        <fullName evidence="7">Structure-specific endonuclease subunit SLX4</fullName>
    </recommendedName>
</protein>
<evidence type="ECO:0000256" key="2">
    <source>
        <dbReference type="ARBA" id="ARBA00006661"/>
    </source>
</evidence>
<keyword evidence="4" id="KW-0233">DNA recombination</keyword>
<feature type="region of interest" description="Disordered" evidence="8">
    <location>
        <begin position="1154"/>
        <end position="1189"/>
    </location>
</feature>
<evidence type="ECO:0000256" key="4">
    <source>
        <dbReference type="ARBA" id="ARBA00023172"/>
    </source>
</evidence>
<dbReference type="Pfam" id="PF00651">
    <property type="entry name" value="BTB"/>
    <property type="match status" value="1"/>
</dbReference>
<dbReference type="SUPFAM" id="SSF54695">
    <property type="entry name" value="POZ domain"/>
    <property type="match status" value="1"/>
</dbReference>
<dbReference type="CDD" id="cd18186">
    <property type="entry name" value="BTB_POZ_ZBTB_KLHL-like"/>
    <property type="match status" value="1"/>
</dbReference>
<proteinExistence type="inferred from homology"/>
<evidence type="ECO:0000313" key="10">
    <source>
        <dbReference type="EMBL" id="VVC41566.1"/>
    </source>
</evidence>
<keyword evidence="10" id="KW-0540">Nuclease</keyword>
<dbReference type="InterPro" id="IPR000210">
    <property type="entry name" value="BTB/POZ_dom"/>
</dbReference>
<dbReference type="InterPro" id="IPR011333">
    <property type="entry name" value="SKP1/BTB/POZ_sf"/>
</dbReference>
<evidence type="ECO:0000256" key="7">
    <source>
        <dbReference type="ARBA" id="ARBA00029496"/>
    </source>
</evidence>
<dbReference type="GO" id="GO:0000712">
    <property type="term" value="P:resolution of meiotic recombination intermediates"/>
    <property type="evidence" value="ECO:0007669"/>
    <property type="project" value="TreeGrafter"/>
</dbReference>
<dbReference type="CDD" id="cd22999">
    <property type="entry name" value="SAP_SLX4"/>
    <property type="match status" value="1"/>
</dbReference>
<dbReference type="SMART" id="SM00225">
    <property type="entry name" value="BTB"/>
    <property type="match status" value="1"/>
</dbReference>
<keyword evidence="11" id="KW-1185">Reference proteome</keyword>
<evidence type="ECO:0000256" key="6">
    <source>
        <dbReference type="ARBA" id="ARBA00023242"/>
    </source>
</evidence>
<sequence>MNLFSQSKLTLKLKKPNSTLTTASANECQKQDISDPSKLENSLNNSLLSVNDSFVEVLPIPQPQNEQISMSKNVFLSSSNQNECSIKNENKPCPVCLVMISSKYFINHVKSCGTSHNVSPEVLMKAVDLQERQTAEREALGLPKVLLKKKKKKKTVKQLKIGTDTNLDLAIAMSASLHESKEAEIIRESETLLEAGLEKEAIEKRKTLECFGFVSNQSVKSKSKVLKANSILFKQTKEDREKRITEKIAMILVDSFNDVDMSLRTLTNCPIQNVESKYLNEIRNFDNKLWKKSSLEEENNESKFYVEKLSKFIIPCESSNFTDSTNILELSKKKNISRQEPNTSHAIVNNKNFVNDFITSPNIIKHKTMSEYLSKWKSMVGNQFMSDIVFITKDEHEIHAHILVLYVQCPDILNDIVVEESDSSKSKKIVMWLDYSYKSCSAFLEYIYSGEESFVSLECREDYFHLGRRYNVPMASDNDNYELCSKVKNNVSKRLSTELNNSPTLVKRFKASSPDMFMSNVSSYDFLETTVNDESLSSIEKTKEWLNGFNGSQQYPSSLFTENPTTNVSLNTVFLDTSSNHSFHSASTVSITTYIQNTSDHIDNNIEFEAHINSSPNIIKPLPKLSTDESSIKAKESRSVPCPVITRAGMPQLANSCKTPELIIITSDSESESISMSLSNNINEHHDNFLSYKTFEKQNLPTNSKNINTIELNDNSSDSIFSAITNILNDCNYDRKLHHSLFENSFTSAPRHRSLINIDDEGSVFSAVTNVISSSNNIKIIDLVEDSNTSSISATHTSNLLPNDNLMTAFSKTLSNNSQQSSQNWTTSFSNFLKTKIQNQIPELSSSDFGNRGTNIKTHNSSELDSNNFASNNILTQCENNNLKSFSLSPKHNNKLSSFLNTTSSIINHDLSTNNSLYSSEIFSIEKNDLKKSNIDSKKLKNNITSISLTLPCNNSDNSLVNTNNLIDLTNSSFEYIDNRTTVNTARTEVIHSQLPKNINTNGCIQDKIDDDQIIWLDDDWALNDNNISIENNSVLDKTKVQTLNYNNTYDNAINLDIEMPIIPIDYEHNPINFKKKNATTPNKYGCRINTPRSLRRVQSESIIGSKEQVTPLPDYSIMKTPDLRKEFDRYGLKNLGRRKGKLILEHIYDILHPSNSSQGDNSNTNTEPEQYSDLSDESQHGIPDYEDGSCDELETFSQTGLSNKTTVEMGFKQMLQFNRDLHEQILCYKPIWIEELKEDLKQYNVSISMQKLMNFLDDKCVTFRSRSLNNQRQKTLLKGTRRKKLF</sequence>
<dbReference type="Proteomes" id="UP000325440">
    <property type="component" value="Unassembled WGS sequence"/>
</dbReference>
<evidence type="ECO:0000256" key="8">
    <source>
        <dbReference type="SAM" id="MobiDB-lite"/>
    </source>
</evidence>
<dbReference type="PROSITE" id="PS50097">
    <property type="entry name" value="BTB"/>
    <property type="match status" value="1"/>
</dbReference>
<dbReference type="PANTHER" id="PTHR21541:SF3">
    <property type="entry name" value="STRUCTURE-SPECIFIC ENDONUCLEASE SUBUNIT SLX4"/>
    <property type="match status" value="1"/>
</dbReference>
<keyword evidence="3" id="KW-0227">DNA damage</keyword>
<feature type="domain" description="BTB" evidence="9">
    <location>
        <begin position="386"/>
        <end position="456"/>
    </location>
</feature>
<dbReference type="Gene3D" id="3.30.710.10">
    <property type="entry name" value="Potassium Channel Kv1.1, Chain A"/>
    <property type="match status" value="1"/>
</dbReference>
<dbReference type="OrthoDB" id="1931232at2759"/>
<dbReference type="InterPro" id="IPR018574">
    <property type="entry name" value="Structure-sp_endonuc_su_Slx4"/>
</dbReference>
<dbReference type="GO" id="GO:0033557">
    <property type="term" value="C:Slx1-Slx4 complex"/>
    <property type="evidence" value="ECO:0007669"/>
    <property type="project" value="InterPro"/>
</dbReference>
<organism evidence="10 11">
    <name type="scientific">Cinara cedri</name>
    <dbReference type="NCBI Taxonomy" id="506608"/>
    <lineage>
        <taxon>Eukaryota</taxon>
        <taxon>Metazoa</taxon>
        <taxon>Ecdysozoa</taxon>
        <taxon>Arthropoda</taxon>
        <taxon>Hexapoda</taxon>
        <taxon>Insecta</taxon>
        <taxon>Pterygota</taxon>
        <taxon>Neoptera</taxon>
        <taxon>Paraneoptera</taxon>
        <taxon>Hemiptera</taxon>
        <taxon>Sternorrhyncha</taxon>
        <taxon>Aphidomorpha</taxon>
        <taxon>Aphidoidea</taxon>
        <taxon>Aphididae</taxon>
        <taxon>Lachninae</taxon>
        <taxon>Cinara</taxon>
    </lineage>
</organism>
<gene>
    <name evidence="10" type="ORF">CINCED_3A007359</name>
</gene>
<dbReference type="GO" id="GO:0006281">
    <property type="term" value="P:DNA repair"/>
    <property type="evidence" value="ECO:0007669"/>
    <property type="project" value="UniProtKB-KW"/>
</dbReference>
<dbReference type="GO" id="GO:0006260">
    <property type="term" value="P:DNA replication"/>
    <property type="evidence" value="ECO:0007669"/>
    <property type="project" value="InterPro"/>
</dbReference>
<evidence type="ECO:0000256" key="1">
    <source>
        <dbReference type="ARBA" id="ARBA00004123"/>
    </source>
</evidence>
<accession>A0A5E4NGS5</accession>
<dbReference type="Pfam" id="PF09494">
    <property type="entry name" value="Slx4"/>
    <property type="match status" value="1"/>
</dbReference>
<name>A0A5E4NGS5_9HEMI</name>
<dbReference type="GO" id="GO:0004519">
    <property type="term" value="F:endonuclease activity"/>
    <property type="evidence" value="ECO:0007669"/>
    <property type="project" value="UniProtKB-KW"/>
</dbReference>
<evidence type="ECO:0000256" key="5">
    <source>
        <dbReference type="ARBA" id="ARBA00023204"/>
    </source>
</evidence>
<comment type="subcellular location">
    <subcellularLocation>
        <location evidence="1">Nucleus</location>
    </subcellularLocation>
</comment>
<dbReference type="PANTHER" id="PTHR21541">
    <property type="entry name" value="BTB POZ DOMAIN CONTAINING 12"/>
    <property type="match status" value="1"/>
</dbReference>
<keyword evidence="5" id="KW-0234">DNA repair</keyword>
<comment type="similarity">
    <text evidence="2">Belongs to the SLX4 family.</text>
</comment>
<keyword evidence="10" id="KW-0378">Hydrolase</keyword>
<feature type="compositionally biased region" description="Polar residues" evidence="8">
    <location>
        <begin position="1154"/>
        <end position="1174"/>
    </location>
</feature>
<dbReference type="EMBL" id="CABPRJ010001921">
    <property type="protein sequence ID" value="VVC41566.1"/>
    <property type="molecule type" value="Genomic_DNA"/>
</dbReference>